<name>A0A9N8VRR0_9GLOM</name>
<keyword evidence="2" id="KW-1185">Reference proteome</keyword>
<dbReference type="EMBL" id="CAJVQA010000132">
    <property type="protein sequence ID" value="CAG8457572.1"/>
    <property type="molecule type" value="Genomic_DNA"/>
</dbReference>
<organism evidence="1 2">
    <name type="scientific">Cetraspora pellucida</name>
    <dbReference type="NCBI Taxonomy" id="1433469"/>
    <lineage>
        <taxon>Eukaryota</taxon>
        <taxon>Fungi</taxon>
        <taxon>Fungi incertae sedis</taxon>
        <taxon>Mucoromycota</taxon>
        <taxon>Glomeromycotina</taxon>
        <taxon>Glomeromycetes</taxon>
        <taxon>Diversisporales</taxon>
        <taxon>Gigasporaceae</taxon>
        <taxon>Cetraspora</taxon>
    </lineage>
</organism>
<protein>
    <submittedName>
        <fullName evidence="1">15702_t:CDS:1</fullName>
    </submittedName>
</protein>
<sequence length="65" mass="7323">MKLDGFVAGHDVQTNTVQNNMSSFISEFRMSRIFSFISSVHIAVSKKKISNALIISRKACTRIFL</sequence>
<evidence type="ECO:0000313" key="1">
    <source>
        <dbReference type="EMBL" id="CAG8457572.1"/>
    </source>
</evidence>
<dbReference type="Proteomes" id="UP000789759">
    <property type="component" value="Unassembled WGS sequence"/>
</dbReference>
<accession>A0A9N8VRR0</accession>
<reference evidence="1" key="1">
    <citation type="submission" date="2021-06" db="EMBL/GenBank/DDBJ databases">
        <authorList>
            <person name="Kallberg Y."/>
            <person name="Tangrot J."/>
            <person name="Rosling A."/>
        </authorList>
    </citation>
    <scope>NUCLEOTIDE SEQUENCE</scope>
    <source>
        <strain evidence="1">FL966</strain>
    </source>
</reference>
<evidence type="ECO:0000313" key="2">
    <source>
        <dbReference type="Proteomes" id="UP000789759"/>
    </source>
</evidence>
<gene>
    <name evidence="1" type="ORF">CPELLU_LOCUS465</name>
</gene>
<comment type="caution">
    <text evidence="1">The sequence shown here is derived from an EMBL/GenBank/DDBJ whole genome shotgun (WGS) entry which is preliminary data.</text>
</comment>
<dbReference type="AlphaFoldDB" id="A0A9N8VRR0"/>
<proteinExistence type="predicted"/>